<dbReference type="EMBL" id="FMAI01000030">
    <property type="protein sequence ID" value="SCB54802.1"/>
    <property type="molecule type" value="Genomic_DNA"/>
</dbReference>
<evidence type="ECO:0000256" key="1">
    <source>
        <dbReference type="SAM" id="MobiDB-lite"/>
    </source>
</evidence>
<reference evidence="3" key="1">
    <citation type="submission" date="2016-08" db="EMBL/GenBank/DDBJ databases">
        <authorList>
            <person name="Varghese N."/>
            <person name="Submissions Spin"/>
        </authorList>
    </citation>
    <scope>NUCLEOTIDE SEQUENCE [LARGE SCALE GENOMIC DNA]</scope>
    <source>
        <strain evidence="3">ERR11</strain>
    </source>
</reference>
<protein>
    <submittedName>
        <fullName evidence="2">Uncharacterized protein</fullName>
    </submittedName>
</protein>
<feature type="compositionally biased region" description="Basic and acidic residues" evidence="1">
    <location>
        <begin position="30"/>
        <end position="48"/>
    </location>
</feature>
<organism evidence="2 3">
    <name type="scientific">Bradyrhizobium shewense</name>
    <dbReference type="NCBI Taxonomy" id="1761772"/>
    <lineage>
        <taxon>Bacteria</taxon>
        <taxon>Pseudomonadati</taxon>
        <taxon>Pseudomonadota</taxon>
        <taxon>Alphaproteobacteria</taxon>
        <taxon>Hyphomicrobiales</taxon>
        <taxon>Nitrobacteraceae</taxon>
        <taxon>Bradyrhizobium</taxon>
    </lineage>
</organism>
<name>A0A1C3XR99_9BRAD</name>
<feature type="region of interest" description="Disordered" evidence="1">
    <location>
        <begin position="18"/>
        <end position="61"/>
    </location>
</feature>
<sequence>MSILSSVTSILGLIKLAGTGVPPQECTSTKPEDCGDGKQSKWNDDHSGNDAYSSGDGKDNYSTLGSMDAYLKDGKGNYPEHDAWKDAKAGEYQPKDHCDLGPAGDGSRGDTDRSPGDALAKFDFSQGEFAGDFSSHSPDHSGDIHCALASMSCDDALEYAIGLMGPTDHFNVGHFDTATDTPHDTDA</sequence>
<dbReference type="RefSeq" id="WP_091966169.1">
    <property type="nucleotide sequence ID" value="NZ_FMAI01000030.1"/>
</dbReference>
<proteinExistence type="predicted"/>
<accession>A0A1C3XR99</accession>
<evidence type="ECO:0000313" key="3">
    <source>
        <dbReference type="Proteomes" id="UP000199184"/>
    </source>
</evidence>
<feature type="region of interest" description="Disordered" evidence="1">
    <location>
        <begin position="80"/>
        <end position="118"/>
    </location>
</feature>
<feature type="compositionally biased region" description="Basic and acidic residues" evidence="1">
    <location>
        <begin position="80"/>
        <end position="99"/>
    </location>
</feature>
<dbReference type="Proteomes" id="UP000199184">
    <property type="component" value="Unassembled WGS sequence"/>
</dbReference>
<dbReference type="AlphaFoldDB" id="A0A1C3XR99"/>
<keyword evidence="3" id="KW-1185">Reference proteome</keyword>
<gene>
    <name evidence="2" type="ORF">GA0061098_103070</name>
</gene>
<evidence type="ECO:0000313" key="2">
    <source>
        <dbReference type="EMBL" id="SCB54802.1"/>
    </source>
</evidence>